<reference evidence="2" key="1">
    <citation type="submission" date="2017-07" db="EMBL/GenBank/DDBJ databases">
        <title>The cable genome - Insights into the physiology and evolution of filamentous bacteria capable of sulfide oxidation via long distance electron transfer.</title>
        <authorList>
            <person name="Thorup C."/>
            <person name="Bjerg J.T."/>
            <person name="Schreiber L."/>
            <person name="Nielsen L.P."/>
            <person name="Kjeldsen K.U."/>
            <person name="Boesen T."/>
            <person name="Boggild A."/>
            <person name="Meysman F."/>
            <person name="Geelhoed J."/>
            <person name="Schramm A."/>
        </authorList>
    </citation>
    <scope>NUCLEOTIDE SEQUENCE [LARGE SCALE GENOMIC DNA]</scope>
    <source>
        <strain evidence="2">GS</strain>
    </source>
</reference>
<sequence>MKNELTRREVMSYAAVGAAGLLLPAVSEAGVWSCIKYVARLQPTRFIAGLIFDVGKAVVVDLASDAIVKGLSRQHYSYSGIADLGYSVGTNRSLSAVADESNFKPVHYKASVITLGIADYELHPQRTFKMQLNSEEEKRRFQTVLRYLQDERIRIKIAGMGYAKPANEFGDLEPDDLLTLERWHLEGNQEAHVKELIAATGVSAFDELTA</sequence>
<dbReference type="GO" id="GO:0051536">
    <property type="term" value="F:iron-sulfur cluster binding"/>
    <property type="evidence" value="ECO:0007669"/>
    <property type="project" value="UniProtKB-KW"/>
</dbReference>
<keyword evidence="1" id="KW-0411">Iron-sulfur</keyword>
<comment type="caution">
    <text evidence="2">The sequence shown here is derived from an EMBL/GenBank/DDBJ whole genome shotgun (WGS) entry which is preliminary data.</text>
</comment>
<dbReference type="Proteomes" id="UP000316238">
    <property type="component" value="Unassembled WGS sequence"/>
</dbReference>
<evidence type="ECO:0000256" key="1">
    <source>
        <dbReference type="ARBA" id="ARBA00023014"/>
    </source>
</evidence>
<dbReference type="InterPro" id="IPR006311">
    <property type="entry name" value="TAT_signal"/>
</dbReference>
<dbReference type="PROSITE" id="PS51318">
    <property type="entry name" value="TAT"/>
    <property type="match status" value="1"/>
</dbReference>
<evidence type="ECO:0000313" key="3">
    <source>
        <dbReference type="Proteomes" id="UP000316238"/>
    </source>
</evidence>
<proteinExistence type="predicted"/>
<dbReference type="EMBL" id="NQJD01000001">
    <property type="protein sequence ID" value="TAA76228.1"/>
    <property type="molecule type" value="Genomic_DNA"/>
</dbReference>
<gene>
    <name evidence="2" type="ORF">CDV28_101127</name>
</gene>
<protein>
    <submittedName>
        <fullName evidence="2">Uncharacterized protein</fullName>
    </submittedName>
</protein>
<evidence type="ECO:0000313" key="2">
    <source>
        <dbReference type="EMBL" id="TAA76228.1"/>
    </source>
</evidence>
<keyword evidence="3" id="KW-1185">Reference proteome</keyword>
<keyword evidence="1" id="KW-0408">Iron</keyword>
<dbReference type="AlphaFoldDB" id="A0A521G5E8"/>
<accession>A0A521G5E8</accession>
<organism evidence="2 3">
    <name type="scientific">Candidatus Electronema aureum</name>
    <dbReference type="NCBI Taxonomy" id="2005002"/>
    <lineage>
        <taxon>Bacteria</taxon>
        <taxon>Pseudomonadati</taxon>
        <taxon>Thermodesulfobacteriota</taxon>
        <taxon>Desulfobulbia</taxon>
        <taxon>Desulfobulbales</taxon>
        <taxon>Desulfobulbaceae</taxon>
        <taxon>Candidatus Electronema</taxon>
    </lineage>
</organism>
<keyword evidence="1" id="KW-0479">Metal-binding</keyword>
<name>A0A521G5E8_9BACT</name>